<dbReference type="PANTHER" id="PTHR36068">
    <property type="entry name" value="OS01G0102500 PROTEIN"/>
    <property type="match status" value="1"/>
</dbReference>
<accession>A0ABD1L6F6</accession>
<proteinExistence type="predicted"/>
<dbReference type="EMBL" id="JBGMDY010000011">
    <property type="protein sequence ID" value="KAL2319086.1"/>
    <property type="molecule type" value="Genomic_DNA"/>
</dbReference>
<comment type="caution">
    <text evidence="2">The sequence shown here is derived from an EMBL/GenBank/DDBJ whole genome shotgun (WGS) entry which is preliminary data.</text>
</comment>
<keyword evidence="3" id="KW-1185">Reference proteome</keyword>
<evidence type="ECO:0000313" key="2">
    <source>
        <dbReference type="EMBL" id="KAL2319086.1"/>
    </source>
</evidence>
<dbReference type="AlphaFoldDB" id="A0ABD1L6F6"/>
<gene>
    <name evidence="2" type="ORF">Fmac_032962</name>
</gene>
<evidence type="ECO:0000256" key="1">
    <source>
        <dbReference type="SAM" id="MobiDB-lite"/>
    </source>
</evidence>
<feature type="region of interest" description="Disordered" evidence="1">
    <location>
        <begin position="246"/>
        <end position="268"/>
    </location>
</feature>
<dbReference type="Proteomes" id="UP001603857">
    <property type="component" value="Unassembled WGS sequence"/>
</dbReference>
<dbReference type="PANTHER" id="PTHR36068:SF1">
    <property type="entry name" value="OS01G0102500 PROTEIN"/>
    <property type="match status" value="1"/>
</dbReference>
<sequence length="268" mass="30123">MSGFNTNGVNPTPWTRNSLAPRHVGVHLSQDMLLGLRDSCGPTRVSQAQLRVLREVDAQRGLRDLVGSFAPSPTTLLVARCTLRDQSTFHVCNPYSTSSVDCHVYNGVFLARVLFVMSHVGYFIPLPRPWAARSSTRASCDEVVDARELRRGRQCARATTEDGGARELPWRTVARFLEDLGSTGVEEREDIDDAIRHMYSSDLKNGWGIHVFQEVKLLAKKEDRFALNSAIDELIHLDMQSARESEIERNKMKAEEAEAENEGLRKEL</sequence>
<name>A0ABD1L6F6_9FABA</name>
<reference evidence="2 3" key="1">
    <citation type="submission" date="2024-08" db="EMBL/GenBank/DDBJ databases">
        <title>Insights into the chromosomal genome structure of Flemingia macrophylla.</title>
        <authorList>
            <person name="Ding Y."/>
            <person name="Zhao Y."/>
            <person name="Bi W."/>
            <person name="Wu M."/>
            <person name="Zhao G."/>
            <person name="Gong Y."/>
            <person name="Li W."/>
            <person name="Zhang P."/>
        </authorList>
    </citation>
    <scope>NUCLEOTIDE SEQUENCE [LARGE SCALE GENOMIC DNA]</scope>
    <source>
        <strain evidence="2">DYQJB</strain>
        <tissue evidence="2">Leaf</tissue>
    </source>
</reference>
<evidence type="ECO:0000313" key="3">
    <source>
        <dbReference type="Proteomes" id="UP001603857"/>
    </source>
</evidence>
<protein>
    <submittedName>
        <fullName evidence="2">Uncharacterized protein</fullName>
    </submittedName>
</protein>
<organism evidence="2 3">
    <name type="scientific">Flemingia macrophylla</name>
    <dbReference type="NCBI Taxonomy" id="520843"/>
    <lineage>
        <taxon>Eukaryota</taxon>
        <taxon>Viridiplantae</taxon>
        <taxon>Streptophyta</taxon>
        <taxon>Embryophyta</taxon>
        <taxon>Tracheophyta</taxon>
        <taxon>Spermatophyta</taxon>
        <taxon>Magnoliopsida</taxon>
        <taxon>eudicotyledons</taxon>
        <taxon>Gunneridae</taxon>
        <taxon>Pentapetalae</taxon>
        <taxon>rosids</taxon>
        <taxon>fabids</taxon>
        <taxon>Fabales</taxon>
        <taxon>Fabaceae</taxon>
        <taxon>Papilionoideae</taxon>
        <taxon>50 kb inversion clade</taxon>
        <taxon>NPAAA clade</taxon>
        <taxon>indigoferoid/millettioid clade</taxon>
        <taxon>Phaseoleae</taxon>
        <taxon>Flemingia</taxon>
    </lineage>
</organism>